<keyword evidence="1" id="KW-0812">Transmembrane</keyword>
<dbReference type="AlphaFoldDB" id="A0A103Q2F5"/>
<proteinExistence type="predicted"/>
<feature type="transmembrane region" description="Helical" evidence="1">
    <location>
        <begin position="64"/>
        <end position="83"/>
    </location>
</feature>
<organism evidence="2 3">
    <name type="scientific">Burkholderia ubonensis</name>
    <dbReference type="NCBI Taxonomy" id="101571"/>
    <lineage>
        <taxon>Bacteria</taxon>
        <taxon>Pseudomonadati</taxon>
        <taxon>Pseudomonadota</taxon>
        <taxon>Betaproteobacteria</taxon>
        <taxon>Burkholderiales</taxon>
        <taxon>Burkholderiaceae</taxon>
        <taxon>Burkholderia</taxon>
        <taxon>Burkholderia cepacia complex</taxon>
    </lineage>
</organism>
<feature type="transmembrane region" description="Helical" evidence="1">
    <location>
        <begin position="128"/>
        <end position="144"/>
    </location>
</feature>
<dbReference type="EMBL" id="LPHD01000186">
    <property type="protein sequence ID" value="KWA74114.1"/>
    <property type="molecule type" value="Genomic_DNA"/>
</dbReference>
<evidence type="ECO:0000256" key="1">
    <source>
        <dbReference type="SAM" id="Phobius"/>
    </source>
</evidence>
<name>A0A103Q2F5_9BURK</name>
<dbReference type="Proteomes" id="UP000060630">
    <property type="component" value="Unassembled WGS sequence"/>
</dbReference>
<feature type="transmembrane region" description="Helical" evidence="1">
    <location>
        <begin position="95"/>
        <end position="116"/>
    </location>
</feature>
<accession>A0A103Q2F5</accession>
<gene>
    <name evidence="2" type="ORF">WL29_02725</name>
</gene>
<feature type="transmembrane region" description="Helical" evidence="1">
    <location>
        <begin position="187"/>
        <end position="212"/>
    </location>
</feature>
<dbReference type="RefSeq" id="WP_059652217.1">
    <property type="nucleotide sequence ID" value="NZ_LOXJ01000002.1"/>
</dbReference>
<keyword evidence="1" id="KW-1133">Transmembrane helix</keyword>
<comment type="caution">
    <text evidence="2">The sequence shown here is derived from an EMBL/GenBank/DDBJ whole genome shotgun (WGS) entry which is preliminary data.</text>
</comment>
<evidence type="ECO:0008006" key="4">
    <source>
        <dbReference type="Google" id="ProtNLM"/>
    </source>
</evidence>
<keyword evidence="1" id="KW-0472">Membrane</keyword>
<dbReference type="Pfam" id="PF09948">
    <property type="entry name" value="PpoB2"/>
    <property type="match status" value="1"/>
</dbReference>
<sequence length="266" mass="28964">MILNRRELARVQCGVLGASAAAWIAIAASSFGFGQGGLLDALCSSTQQATWLTAGWVLSASRGWLLMIVAMMGPMTLPAIVHVRASTFASRRARAVSLFLLGFLAVWVMPGLAMTALERAVRDAMPNAYGPAALAAFVACVWHVSPFKQRCLNRCHAHRPLSPFGLKADVDALRLGLRHGMWCVGTCWALMLVTVLLPGWQLAAMIVVSALACCERLDPPGIPAWRLRWPRMAGLWLRREIVHAGLRVLRGKGQHPEHPAREHGLL</sequence>
<reference evidence="2 3" key="1">
    <citation type="submission" date="2015-11" db="EMBL/GenBank/DDBJ databases">
        <title>Expanding the genomic diversity of Burkholderia species for the development of highly accurate diagnostics.</title>
        <authorList>
            <person name="Sahl J."/>
            <person name="Keim P."/>
            <person name="Wagner D."/>
        </authorList>
    </citation>
    <scope>NUCLEOTIDE SEQUENCE [LARGE SCALE GENOMIC DNA]</scope>
    <source>
        <strain evidence="2 3">MSMB2087WGS</strain>
    </source>
</reference>
<evidence type="ECO:0000313" key="2">
    <source>
        <dbReference type="EMBL" id="KWA74114.1"/>
    </source>
</evidence>
<dbReference type="InterPro" id="IPR018688">
    <property type="entry name" value="PpoB2-like"/>
</dbReference>
<evidence type="ECO:0000313" key="3">
    <source>
        <dbReference type="Proteomes" id="UP000060630"/>
    </source>
</evidence>
<protein>
    <recommendedName>
        <fullName evidence="4">DUF2182 domain-containing protein</fullName>
    </recommendedName>
</protein>